<dbReference type="NCBIfam" id="TIGR00172">
    <property type="entry name" value="maf"/>
    <property type="match status" value="1"/>
</dbReference>
<comment type="caution">
    <text evidence="6">Lacks conserved residue(s) required for the propagation of feature annotation.</text>
</comment>
<organism evidence="7 8">
    <name type="scientific">Salisediminibacterium beveridgei</name>
    <dbReference type="NCBI Taxonomy" id="632773"/>
    <lineage>
        <taxon>Bacteria</taxon>
        <taxon>Bacillati</taxon>
        <taxon>Bacillota</taxon>
        <taxon>Bacilli</taxon>
        <taxon>Bacillales</taxon>
        <taxon>Bacillaceae</taxon>
        <taxon>Salisediminibacterium</taxon>
    </lineage>
</organism>
<dbReference type="PATRIC" id="fig|632773.3.peg.1054"/>
<evidence type="ECO:0000256" key="1">
    <source>
        <dbReference type="ARBA" id="ARBA00001968"/>
    </source>
</evidence>
<dbReference type="STRING" id="632773.BBEV_0992"/>
<dbReference type="CDD" id="cd00555">
    <property type="entry name" value="Maf"/>
    <property type="match status" value="1"/>
</dbReference>
<reference evidence="7 8" key="1">
    <citation type="submission" date="2015-08" db="EMBL/GenBank/DDBJ databases">
        <title>The complete genome sequence of Bacillus beveridgei MLTeJB.</title>
        <authorList>
            <person name="Hanson T.E."/>
            <person name="Mesa C."/>
            <person name="Basesman S.M."/>
            <person name="Oremland R.S."/>
        </authorList>
    </citation>
    <scope>NUCLEOTIDE SEQUENCE [LARGE SCALE GENOMIC DNA]</scope>
    <source>
        <strain evidence="7 8">MLTeJB</strain>
    </source>
</reference>
<evidence type="ECO:0000313" key="8">
    <source>
        <dbReference type="Proteomes" id="UP000094463"/>
    </source>
</evidence>
<accession>A0A1D7QTL8</accession>
<dbReference type="PIRSF" id="PIRSF006305">
    <property type="entry name" value="Maf"/>
    <property type="match status" value="1"/>
</dbReference>
<dbReference type="RefSeq" id="WP_069364461.1">
    <property type="nucleotide sequence ID" value="NZ_CP012502.1"/>
</dbReference>
<evidence type="ECO:0000256" key="2">
    <source>
        <dbReference type="ARBA" id="ARBA00004496"/>
    </source>
</evidence>
<proteinExistence type="inferred from homology"/>
<name>A0A1D7QTL8_9BACI</name>
<dbReference type="KEGG" id="bbev:BBEV_0992"/>
<dbReference type="Pfam" id="PF02545">
    <property type="entry name" value="Maf"/>
    <property type="match status" value="1"/>
</dbReference>
<dbReference type="EMBL" id="CP012502">
    <property type="protein sequence ID" value="AOM82361.1"/>
    <property type="molecule type" value="Genomic_DNA"/>
</dbReference>
<dbReference type="Proteomes" id="UP000094463">
    <property type="component" value="Chromosome"/>
</dbReference>
<feature type="site" description="Important for substrate specificity" evidence="6">
    <location>
        <position position="12"/>
    </location>
</feature>
<keyword evidence="8" id="KW-1185">Reference proteome</keyword>
<comment type="cofactor">
    <cofactor evidence="1 6">
        <name>a divalent metal cation</name>
        <dbReference type="ChEBI" id="CHEBI:60240"/>
    </cofactor>
</comment>
<feature type="active site" description="Proton acceptor" evidence="6">
    <location>
        <position position="70"/>
    </location>
</feature>
<feature type="site" description="Important for substrate specificity" evidence="6">
    <location>
        <position position="153"/>
    </location>
</feature>
<dbReference type="Gene3D" id="3.90.950.10">
    <property type="match status" value="1"/>
</dbReference>
<comment type="catalytic activity">
    <reaction evidence="6">
        <text>dTTP + H2O = dTMP + diphosphate + H(+)</text>
        <dbReference type="Rhea" id="RHEA:28534"/>
        <dbReference type="ChEBI" id="CHEBI:15377"/>
        <dbReference type="ChEBI" id="CHEBI:15378"/>
        <dbReference type="ChEBI" id="CHEBI:33019"/>
        <dbReference type="ChEBI" id="CHEBI:37568"/>
        <dbReference type="ChEBI" id="CHEBI:63528"/>
        <dbReference type="EC" id="3.6.1.9"/>
    </reaction>
</comment>
<comment type="similarity">
    <text evidence="6">Belongs to the Maf family. YhdE subfamily.</text>
</comment>
<dbReference type="FunFam" id="3.90.950.10:FF:000005">
    <property type="entry name" value="7-methyl-GTP pyrophosphatase"/>
    <property type="match status" value="1"/>
</dbReference>
<comment type="catalytic activity">
    <reaction evidence="6">
        <text>UTP + H2O = UMP + diphosphate + H(+)</text>
        <dbReference type="Rhea" id="RHEA:29395"/>
        <dbReference type="ChEBI" id="CHEBI:15377"/>
        <dbReference type="ChEBI" id="CHEBI:15378"/>
        <dbReference type="ChEBI" id="CHEBI:33019"/>
        <dbReference type="ChEBI" id="CHEBI:46398"/>
        <dbReference type="ChEBI" id="CHEBI:57865"/>
        <dbReference type="EC" id="3.6.1.9"/>
    </reaction>
</comment>
<evidence type="ECO:0000256" key="4">
    <source>
        <dbReference type="ARBA" id="ARBA00022801"/>
    </source>
</evidence>
<evidence type="ECO:0000313" key="7">
    <source>
        <dbReference type="EMBL" id="AOM82361.1"/>
    </source>
</evidence>
<keyword evidence="4 6" id="KW-0378">Hydrolase</keyword>
<comment type="subcellular location">
    <subcellularLocation>
        <location evidence="2 6">Cytoplasm</location>
    </subcellularLocation>
</comment>
<sequence length="187" mass="20886">MQPLILASRSPRRQELLKQVNIPFETMPSDVDESRYPKESSPTQYVETLACAKADHVLQQHPGRIVLGSDTVVVIGDKILGKPRDTEDAREMLKELSGQVHSVLTGVAILSDDRRTVFHGRADVRFYQLTDEDIQHYIDSGEPFDKAGAYGIQGLGAMLVEEIKGDYFTIVGMPVAQVVRAWRSFSQ</sequence>
<keyword evidence="5 6" id="KW-0546">Nucleotide metabolism</keyword>
<dbReference type="GO" id="GO:0009117">
    <property type="term" value="P:nucleotide metabolic process"/>
    <property type="evidence" value="ECO:0007669"/>
    <property type="project" value="UniProtKB-KW"/>
</dbReference>
<evidence type="ECO:0000256" key="3">
    <source>
        <dbReference type="ARBA" id="ARBA00022490"/>
    </source>
</evidence>
<evidence type="ECO:0000256" key="6">
    <source>
        <dbReference type="HAMAP-Rule" id="MF_00528"/>
    </source>
</evidence>
<dbReference type="GO" id="GO:0005737">
    <property type="term" value="C:cytoplasm"/>
    <property type="evidence" value="ECO:0007669"/>
    <property type="project" value="UniProtKB-SubCell"/>
</dbReference>
<dbReference type="SUPFAM" id="SSF52972">
    <property type="entry name" value="ITPase-like"/>
    <property type="match status" value="1"/>
</dbReference>
<gene>
    <name evidence="7" type="primary">maf</name>
    <name evidence="7" type="ORF">BBEV_0992</name>
</gene>
<dbReference type="InterPro" id="IPR003697">
    <property type="entry name" value="Maf-like"/>
</dbReference>
<protein>
    <recommendedName>
        <fullName evidence="6">dTTP/UTP pyrophosphatase</fullName>
        <shortName evidence="6">dTTPase/UTPase</shortName>
        <ecNumber evidence="6">3.6.1.9</ecNumber>
    </recommendedName>
    <alternativeName>
        <fullName evidence="6">Nucleoside triphosphate pyrophosphatase</fullName>
    </alternativeName>
    <alternativeName>
        <fullName evidence="6">Nucleotide pyrophosphatase</fullName>
        <shortName evidence="6">Nucleotide PPase</shortName>
    </alternativeName>
</protein>
<dbReference type="GO" id="GO:0036221">
    <property type="term" value="F:UTP diphosphatase activity"/>
    <property type="evidence" value="ECO:0007669"/>
    <property type="project" value="RHEA"/>
</dbReference>
<dbReference type="HAMAP" id="MF_00528">
    <property type="entry name" value="Maf"/>
    <property type="match status" value="1"/>
</dbReference>
<dbReference type="AlphaFoldDB" id="A0A1D7QTL8"/>
<keyword evidence="3 6" id="KW-0963">Cytoplasm</keyword>
<dbReference type="InterPro" id="IPR029001">
    <property type="entry name" value="ITPase-like_fam"/>
</dbReference>
<feature type="site" description="Important for substrate specificity" evidence="6">
    <location>
        <position position="71"/>
    </location>
</feature>
<dbReference type="EC" id="3.6.1.9" evidence="6"/>
<dbReference type="GO" id="GO:0036218">
    <property type="term" value="F:dTTP diphosphatase activity"/>
    <property type="evidence" value="ECO:0007669"/>
    <property type="project" value="RHEA"/>
</dbReference>
<dbReference type="OrthoDB" id="9807767at2"/>
<evidence type="ECO:0000256" key="5">
    <source>
        <dbReference type="ARBA" id="ARBA00023080"/>
    </source>
</evidence>
<dbReference type="PANTHER" id="PTHR43213">
    <property type="entry name" value="BIFUNCTIONAL DTTP/UTP PYROPHOSPHATASE/METHYLTRANSFERASE PROTEIN-RELATED"/>
    <property type="match status" value="1"/>
</dbReference>
<dbReference type="PANTHER" id="PTHR43213:SF5">
    <property type="entry name" value="BIFUNCTIONAL DTTP_UTP PYROPHOSPHATASE_METHYLTRANSFERASE PROTEIN-RELATED"/>
    <property type="match status" value="1"/>
</dbReference>
<comment type="function">
    <text evidence="6">Nucleoside triphosphate pyrophosphatase that hydrolyzes dTTP and UTP. May have a dual role in cell division arrest and in preventing the incorporation of modified nucleotides into cellular nucleic acids.</text>
</comment>